<reference evidence="2 3" key="2">
    <citation type="submission" date="2018-06" db="EMBL/GenBank/DDBJ databases">
        <title>Sequencing of bacterial isolates from soil warming experiment in Harvard Forest, Massachusetts, USA.</title>
        <authorList>
            <person name="Deangelis K.PhD."/>
        </authorList>
    </citation>
    <scope>NUCLEOTIDE SEQUENCE [LARGE SCALE GENOMIC DNA]</scope>
    <source>
        <strain evidence="2 3">GAS496</strain>
    </source>
</reference>
<keyword evidence="1" id="KW-0732">Signal</keyword>
<feature type="chain" id="PRO_5016268736" description="PASTA domain-containing protein" evidence="1">
    <location>
        <begin position="28"/>
        <end position="114"/>
    </location>
</feature>
<evidence type="ECO:0008006" key="4">
    <source>
        <dbReference type="Google" id="ProtNLM"/>
    </source>
</evidence>
<protein>
    <recommendedName>
        <fullName evidence="4">PASTA domain-containing protein</fullName>
    </recommendedName>
</protein>
<organism evidence="2 3">
    <name type="scientific">Mycolicibacterium moriokaense</name>
    <dbReference type="NCBI Taxonomy" id="39691"/>
    <lineage>
        <taxon>Bacteria</taxon>
        <taxon>Bacillati</taxon>
        <taxon>Actinomycetota</taxon>
        <taxon>Actinomycetes</taxon>
        <taxon>Mycobacteriales</taxon>
        <taxon>Mycobacteriaceae</taxon>
        <taxon>Mycolicibacterium</taxon>
    </lineage>
</organism>
<feature type="signal peptide" evidence="1">
    <location>
        <begin position="1"/>
        <end position="27"/>
    </location>
</feature>
<gene>
    <name evidence="2" type="ORF">C8E89_10492</name>
</gene>
<sequence length="114" mass="11740">MSLGMRLLGAVLLGAAVSLATAPVATAEPVWPVPGAESAGATIDDLEAQGYDVRINWVSGVSSVPLSYCKVTAIHNPNHSPPSESTFETVYVDVSCPNPDDNWGWGGVGVGIGF</sequence>
<dbReference type="RefSeq" id="WP_235658287.1">
    <property type="nucleotide sequence ID" value="NZ_QJJU01000004.1"/>
</dbReference>
<reference evidence="3" key="1">
    <citation type="submission" date="2018-05" db="EMBL/GenBank/DDBJ databases">
        <authorList>
            <person name="Deangelis K."/>
            <person name="Huntemann M."/>
            <person name="Clum A."/>
            <person name="Pillay M."/>
            <person name="Palaniappan K."/>
            <person name="Varghese N."/>
            <person name="Mikhailova N."/>
            <person name="Stamatis D."/>
            <person name="Reddy T."/>
            <person name="Daum C."/>
            <person name="Shapiro N."/>
            <person name="Ivanova N."/>
            <person name="Kyrpides N."/>
            <person name="Woyke T."/>
        </authorList>
    </citation>
    <scope>NUCLEOTIDE SEQUENCE [LARGE SCALE GENOMIC DNA]</scope>
    <source>
        <strain evidence="3">GAS496</strain>
    </source>
</reference>
<accession>A0A318HS16</accession>
<proteinExistence type="predicted"/>
<evidence type="ECO:0000256" key="1">
    <source>
        <dbReference type="SAM" id="SignalP"/>
    </source>
</evidence>
<name>A0A318HS16_9MYCO</name>
<dbReference type="Proteomes" id="UP000247781">
    <property type="component" value="Unassembled WGS sequence"/>
</dbReference>
<evidence type="ECO:0000313" key="2">
    <source>
        <dbReference type="EMBL" id="PXX10296.1"/>
    </source>
</evidence>
<dbReference type="AlphaFoldDB" id="A0A318HS16"/>
<comment type="caution">
    <text evidence="2">The sequence shown here is derived from an EMBL/GenBank/DDBJ whole genome shotgun (WGS) entry which is preliminary data.</text>
</comment>
<dbReference type="EMBL" id="QJJU01000004">
    <property type="protein sequence ID" value="PXX10296.1"/>
    <property type="molecule type" value="Genomic_DNA"/>
</dbReference>
<keyword evidence="3" id="KW-1185">Reference proteome</keyword>
<evidence type="ECO:0000313" key="3">
    <source>
        <dbReference type="Proteomes" id="UP000247781"/>
    </source>
</evidence>